<dbReference type="InterPro" id="IPR013763">
    <property type="entry name" value="Cyclin-like_dom"/>
</dbReference>
<evidence type="ECO:0000256" key="1">
    <source>
        <dbReference type="ARBA" id="ARBA00022618"/>
    </source>
</evidence>
<feature type="domain" description="Cyclin-like" evidence="5">
    <location>
        <begin position="33"/>
        <end position="118"/>
    </location>
</feature>
<dbReference type="InterPro" id="IPR039361">
    <property type="entry name" value="Cyclin"/>
</dbReference>
<keyword evidence="7" id="KW-1185">Reference proteome</keyword>
<protein>
    <recommendedName>
        <fullName evidence="5">Cyclin-like domain-containing protein</fullName>
    </recommendedName>
</protein>
<comment type="similarity">
    <text evidence="4">Belongs to the cyclin family.</text>
</comment>
<proteinExistence type="inferred from homology"/>
<dbReference type="SUPFAM" id="SSF47954">
    <property type="entry name" value="Cyclin-like"/>
    <property type="match status" value="1"/>
</dbReference>
<dbReference type="CDD" id="cd20507">
    <property type="entry name" value="CYCLIN_CCNB1-like_rpt1"/>
    <property type="match status" value="1"/>
</dbReference>
<name>A0ABN7PAC1_TIMPD</name>
<evidence type="ECO:0000256" key="2">
    <source>
        <dbReference type="ARBA" id="ARBA00023127"/>
    </source>
</evidence>
<accession>A0ABN7PAC1</accession>
<keyword evidence="1" id="KW-0132">Cell division</keyword>
<evidence type="ECO:0000256" key="3">
    <source>
        <dbReference type="ARBA" id="ARBA00023306"/>
    </source>
</evidence>
<dbReference type="EMBL" id="CAJPIN010036142">
    <property type="protein sequence ID" value="CAG2064682.1"/>
    <property type="molecule type" value="Genomic_DNA"/>
</dbReference>
<keyword evidence="3" id="KW-0131">Cell cycle</keyword>
<evidence type="ECO:0000313" key="6">
    <source>
        <dbReference type="EMBL" id="CAG2064682.1"/>
    </source>
</evidence>
<gene>
    <name evidence="6" type="ORF">TPAB3V08_LOCUS11627</name>
</gene>
<dbReference type="Proteomes" id="UP001153148">
    <property type="component" value="Unassembled WGS sequence"/>
</dbReference>
<evidence type="ECO:0000313" key="7">
    <source>
        <dbReference type="Proteomes" id="UP001153148"/>
    </source>
</evidence>
<dbReference type="InterPro" id="IPR048258">
    <property type="entry name" value="Cyclins_cyclin-box"/>
</dbReference>
<dbReference type="Gene3D" id="1.10.472.10">
    <property type="entry name" value="Cyclin-like"/>
    <property type="match status" value="2"/>
</dbReference>
<dbReference type="InterPro" id="IPR006671">
    <property type="entry name" value="Cyclin_N"/>
</dbReference>
<sequence length="156" mass="18056">LIFGICFQIKSPISPTFMSELQINSKMRSILVNWLVEVHQQFALLPETLYVTISILDRFLQVEKAVQRKYLQLVGISAMFVACKYEEMCSPDVQDFVYISDNAYSKEQILKMEQHILMKLEFKLGRPVPLHFLRRFSRAADVSDTGLGKEAIEYEA</sequence>
<keyword evidence="2 4" id="KW-0195">Cyclin</keyword>
<evidence type="ECO:0000259" key="5">
    <source>
        <dbReference type="SMART" id="SM00385"/>
    </source>
</evidence>
<reference evidence="6" key="1">
    <citation type="submission" date="2021-03" db="EMBL/GenBank/DDBJ databases">
        <authorList>
            <person name="Tran Van P."/>
        </authorList>
    </citation>
    <scope>NUCLEOTIDE SEQUENCE</scope>
</reference>
<dbReference type="SMART" id="SM00385">
    <property type="entry name" value="CYCLIN"/>
    <property type="match status" value="1"/>
</dbReference>
<feature type="non-terminal residue" evidence="6">
    <location>
        <position position="1"/>
    </location>
</feature>
<comment type="caution">
    <text evidence="6">The sequence shown here is derived from an EMBL/GenBank/DDBJ whole genome shotgun (WGS) entry which is preliminary data.</text>
</comment>
<dbReference type="PROSITE" id="PS00292">
    <property type="entry name" value="CYCLINS"/>
    <property type="match status" value="1"/>
</dbReference>
<dbReference type="PANTHER" id="PTHR10177">
    <property type="entry name" value="CYCLINS"/>
    <property type="match status" value="1"/>
</dbReference>
<evidence type="ECO:0000256" key="4">
    <source>
        <dbReference type="RuleBase" id="RU000383"/>
    </source>
</evidence>
<dbReference type="Pfam" id="PF00134">
    <property type="entry name" value="Cyclin_N"/>
    <property type="match status" value="1"/>
</dbReference>
<dbReference type="InterPro" id="IPR036915">
    <property type="entry name" value="Cyclin-like_sf"/>
</dbReference>
<organism evidence="6 7">
    <name type="scientific">Timema podura</name>
    <name type="common">Walking stick</name>
    <dbReference type="NCBI Taxonomy" id="61482"/>
    <lineage>
        <taxon>Eukaryota</taxon>
        <taxon>Metazoa</taxon>
        <taxon>Ecdysozoa</taxon>
        <taxon>Arthropoda</taxon>
        <taxon>Hexapoda</taxon>
        <taxon>Insecta</taxon>
        <taxon>Pterygota</taxon>
        <taxon>Neoptera</taxon>
        <taxon>Polyneoptera</taxon>
        <taxon>Phasmatodea</taxon>
        <taxon>Timematodea</taxon>
        <taxon>Timematoidea</taxon>
        <taxon>Timematidae</taxon>
        <taxon>Timema</taxon>
    </lineage>
</organism>